<feature type="binding site" evidence="6">
    <location>
        <position position="69"/>
    </location>
    <ligand>
        <name>ATP</name>
        <dbReference type="ChEBI" id="CHEBI:30616"/>
    </ligand>
</feature>
<dbReference type="InterPro" id="IPR050205">
    <property type="entry name" value="CDPK_Ser/Thr_kinases"/>
</dbReference>
<feature type="domain" description="Protein kinase" evidence="8">
    <location>
        <begin position="40"/>
        <end position="312"/>
    </location>
</feature>
<gene>
    <name evidence="9" type="ORF">SO694_000134101</name>
</gene>
<dbReference type="InterPro" id="IPR017441">
    <property type="entry name" value="Protein_kinase_ATP_BS"/>
</dbReference>
<feature type="region of interest" description="Disordered" evidence="7">
    <location>
        <begin position="477"/>
        <end position="554"/>
    </location>
</feature>
<reference evidence="9 10" key="1">
    <citation type="submission" date="2024-03" db="EMBL/GenBank/DDBJ databases">
        <title>Aureococcus anophagefferens CCMP1851 and Kratosvirus quantuckense: Draft genome of a second virus-susceptible host strain in the model system.</title>
        <authorList>
            <person name="Chase E."/>
            <person name="Truchon A.R."/>
            <person name="Schepens W."/>
            <person name="Wilhelm S.W."/>
        </authorList>
    </citation>
    <scope>NUCLEOTIDE SEQUENCE [LARGE SCALE GENOMIC DNA]</scope>
    <source>
        <strain evidence="9 10">CCMP1851</strain>
    </source>
</reference>
<feature type="compositionally biased region" description="Pro residues" evidence="7">
    <location>
        <begin position="492"/>
        <end position="501"/>
    </location>
</feature>
<dbReference type="GO" id="GO:0016301">
    <property type="term" value="F:kinase activity"/>
    <property type="evidence" value="ECO:0007669"/>
    <property type="project" value="UniProtKB-KW"/>
</dbReference>
<organism evidence="9 10">
    <name type="scientific">Aureococcus anophagefferens</name>
    <name type="common">Harmful bloom alga</name>
    <dbReference type="NCBI Taxonomy" id="44056"/>
    <lineage>
        <taxon>Eukaryota</taxon>
        <taxon>Sar</taxon>
        <taxon>Stramenopiles</taxon>
        <taxon>Ochrophyta</taxon>
        <taxon>Pelagophyceae</taxon>
        <taxon>Pelagomonadales</taxon>
        <taxon>Pelagomonadaceae</taxon>
        <taxon>Aureococcus</taxon>
    </lineage>
</organism>
<dbReference type="EMBL" id="JBBJCI010000146">
    <property type="protein sequence ID" value="KAK7242308.1"/>
    <property type="molecule type" value="Genomic_DNA"/>
</dbReference>
<feature type="compositionally biased region" description="Low complexity" evidence="7">
    <location>
        <begin position="385"/>
        <end position="394"/>
    </location>
</feature>
<dbReference type="PANTHER" id="PTHR24349">
    <property type="entry name" value="SERINE/THREONINE-PROTEIN KINASE"/>
    <property type="match status" value="1"/>
</dbReference>
<keyword evidence="5 6" id="KW-0067">ATP-binding</keyword>
<protein>
    <submittedName>
        <fullName evidence="9">Calmodulin-dependent protein kinase</fullName>
    </submittedName>
</protein>
<dbReference type="PROSITE" id="PS50011">
    <property type="entry name" value="PROTEIN_KINASE_DOM"/>
    <property type="match status" value="1"/>
</dbReference>
<keyword evidence="10" id="KW-1185">Reference proteome</keyword>
<evidence type="ECO:0000256" key="2">
    <source>
        <dbReference type="ARBA" id="ARBA00022679"/>
    </source>
</evidence>
<evidence type="ECO:0000259" key="8">
    <source>
        <dbReference type="PROSITE" id="PS50011"/>
    </source>
</evidence>
<dbReference type="PROSITE" id="PS00107">
    <property type="entry name" value="PROTEIN_KINASE_ATP"/>
    <property type="match status" value="1"/>
</dbReference>
<keyword evidence="2" id="KW-0808">Transferase</keyword>
<dbReference type="SUPFAM" id="SSF56112">
    <property type="entry name" value="Protein kinase-like (PK-like)"/>
    <property type="match status" value="1"/>
</dbReference>
<evidence type="ECO:0000256" key="7">
    <source>
        <dbReference type="SAM" id="MobiDB-lite"/>
    </source>
</evidence>
<evidence type="ECO:0000256" key="4">
    <source>
        <dbReference type="ARBA" id="ARBA00022777"/>
    </source>
</evidence>
<feature type="compositionally biased region" description="Pro residues" evidence="7">
    <location>
        <begin position="520"/>
        <end position="529"/>
    </location>
</feature>
<feature type="compositionally biased region" description="Basic and acidic residues" evidence="7">
    <location>
        <begin position="400"/>
        <end position="416"/>
    </location>
</feature>
<accession>A0ABR1G1A2</accession>
<evidence type="ECO:0000256" key="3">
    <source>
        <dbReference type="ARBA" id="ARBA00022741"/>
    </source>
</evidence>
<sequence length="554" mass="58366">MALAMIGGLRSAIGSKMAQLKAAAGDAQRRDDGYVSFGDLELGERIGVGAFASVYAATSLSTRRKYAVKVVALRGGGRNAAKDAALLRAEGRMLRTLHHPSVISCYDVVDDPGERSSIVLELCEGGELLERIVESANHHFSEAGARQAARTLLSAVAHIHDHAICHCDLKPENLLLKSKSTDYDCKVADFGLAKVLEGPNALGLASIQGTDEYMAPEVLALERTKGAPRYGLKADAWACGAIVHALLFGYLPWPTSDRKTMVDAILAPEALEFSSDERTKVSAEALHLVAGLLDRDPARRLGARDALATAWFDLDAAPLKARRLVGSTNNLREALDIRKWRTLGGLLPRAESLDEITFEVEAASSRGSEDVLGAAARASSRPLDAASSTSSTNSARRKVSFRDDAARRRAGDDGARRAAAGAAATPRPAATSRPATPGSARTTTPPRAPRRPRRGPGPGGGSATVVIAPWLGHLQTGGPAPKLHLDMSGIKPSPPSSPADRPPPDHRRLWRKGGGGSTPPGSPNDAPPPDHAKKHLSSPDSVTESDAGSEPRSA</sequence>
<evidence type="ECO:0000256" key="1">
    <source>
        <dbReference type="ARBA" id="ARBA00022527"/>
    </source>
</evidence>
<dbReference type="InterPro" id="IPR000719">
    <property type="entry name" value="Prot_kinase_dom"/>
</dbReference>
<dbReference type="SMART" id="SM00220">
    <property type="entry name" value="S_TKc"/>
    <property type="match status" value="1"/>
</dbReference>
<evidence type="ECO:0000256" key="6">
    <source>
        <dbReference type="PROSITE-ProRule" id="PRU10141"/>
    </source>
</evidence>
<comment type="caution">
    <text evidence="9">The sequence shown here is derived from an EMBL/GenBank/DDBJ whole genome shotgun (WGS) entry which is preliminary data.</text>
</comment>
<dbReference type="PROSITE" id="PS00108">
    <property type="entry name" value="PROTEIN_KINASE_ST"/>
    <property type="match status" value="1"/>
</dbReference>
<evidence type="ECO:0000313" key="10">
    <source>
        <dbReference type="Proteomes" id="UP001363151"/>
    </source>
</evidence>
<evidence type="ECO:0000256" key="5">
    <source>
        <dbReference type="ARBA" id="ARBA00022840"/>
    </source>
</evidence>
<dbReference type="InterPro" id="IPR008271">
    <property type="entry name" value="Ser/Thr_kinase_AS"/>
</dbReference>
<feature type="region of interest" description="Disordered" evidence="7">
    <location>
        <begin position="373"/>
        <end position="465"/>
    </location>
</feature>
<dbReference type="Gene3D" id="1.10.510.10">
    <property type="entry name" value="Transferase(Phosphotransferase) domain 1"/>
    <property type="match status" value="1"/>
</dbReference>
<evidence type="ECO:0000313" key="9">
    <source>
        <dbReference type="EMBL" id="KAK7242308.1"/>
    </source>
</evidence>
<keyword evidence="4 9" id="KW-0418">Kinase</keyword>
<name>A0ABR1G1A2_AURAN</name>
<keyword evidence="1" id="KW-0723">Serine/threonine-protein kinase</keyword>
<feature type="compositionally biased region" description="Low complexity" evidence="7">
    <location>
        <begin position="417"/>
        <end position="445"/>
    </location>
</feature>
<dbReference type="Pfam" id="PF00069">
    <property type="entry name" value="Pkinase"/>
    <property type="match status" value="1"/>
</dbReference>
<keyword evidence="3 6" id="KW-0547">Nucleotide-binding</keyword>
<dbReference type="Proteomes" id="UP001363151">
    <property type="component" value="Unassembled WGS sequence"/>
</dbReference>
<dbReference type="InterPro" id="IPR011009">
    <property type="entry name" value="Kinase-like_dom_sf"/>
</dbReference>
<proteinExistence type="predicted"/>